<name>A0A9D1ZVN3_9FIRM</name>
<feature type="domain" description="Serine aminopeptidase S33" evidence="2">
    <location>
        <begin position="79"/>
        <end position="221"/>
    </location>
</feature>
<gene>
    <name evidence="3" type="ORF">H9729_03405</name>
</gene>
<sequence>MISALIILFCILLAFFLIMFVLSLKVQFSIYNKRYDGNKNLRYFSAGDFQGLLAESIEFSSDKGQTLRGYLYRDANTKSPKALIIFSHGYGAGHTAYTTELNYFVRAGFWVLAYDGTGCVLSEGRNLKGFDQGVIDLRYAIRYVNKEPRFAPLKKILVGHSWGGFSVMNAVGEDGIGGAVAICGFISGAKVLAQNSIGRKIPALTFAVEWFLKLFARISFGKNANQNSIRSLQATEKPIFLLYGSEDRTVSFPKNGEVMKKTFQSSDHVKILICKGKAHNPYLSMSAEKTMKETFSQIAKMKKKDSVAAKILYEAIDYSKITEEDPEIMREIVSFIDGVIQKK</sequence>
<dbReference type="Proteomes" id="UP000886750">
    <property type="component" value="Unassembled WGS sequence"/>
</dbReference>
<dbReference type="InterPro" id="IPR050261">
    <property type="entry name" value="FrsA_esterase"/>
</dbReference>
<evidence type="ECO:0000313" key="4">
    <source>
        <dbReference type="Proteomes" id="UP000886750"/>
    </source>
</evidence>
<dbReference type="InterPro" id="IPR029058">
    <property type="entry name" value="AB_hydrolase_fold"/>
</dbReference>
<evidence type="ECO:0000256" key="1">
    <source>
        <dbReference type="ARBA" id="ARBA00022801"/>
    </source>
</evidence>
<proteinExistence type="predicted"/>
<keyword evidence="1" id="KW-0378">Hydrolase</keyword>
<protein>
    <submittedName>
        <fullName evidence="3">Lysophospholipase</fullName>
    </submittedName>
</protein>
<dbReference type="EMBL" id="DXCQ01000028">
    <property type="protein sequence ID" value="HIY96710.1"/>
    <property type="molecule type" value="Genomic_DNA"/>
</dbReference>
<dbReference type="AlphaFoldDB" id="A0A9D1ZVN3"/>
<dbReference type="GO" id="GO:0052689">
    <property type="term" value="F:carboxylic ester hydrolase activity"/>
    <property type="evidence" value="ECO:0007669"/>
    <property type="project" value="UniProtKB-ARBA"/>
</dbReference>
<reference evidence="3" key="2">
    <citation type="submission" date="2021-04" db="EMBL/GenBank/DDBJ databases">
        <authorList>
            <person name="Gilroy R."/>
        </authorList>
    </citation>
    <scope>NUCLEOTIDE SEQUENCE</scope>
    <source>
        <strain evidence="3">1345</strain>
    </source>
</reference>
<dbReference type="Pfam" id="PF12146">
    <property type="entry name" value="Hydrolase_4"/>
    <property type="match status" value="1"/>
</dbReference>
<reference evidence="3" key="1">
    <citation type="journal article" date="2021" name="PeerJ">
        <title>Extensive microbial diversity within the chicken gut microbiome revealed by metagenomics and culture.</title>
        <authorList>
            <person name="Gilroy R."/>
            <person name="Ravi A."/>
            <person name="Getino M."/>
            <person name="Pursley I."/>
            <person name="Horton D.L."/>
            <person name="Alikhan N.F."/>
            <person name="Baker D."/>
            <person name="Gharbi K."/>
            <person name="Hall N."/>
            <person name="Watson M."/>
            <person name="Adriaenssens E.M."/>
            <person name="Foster-Nyarko E."/>
            <person name="Jarju S."/>
            <person name="Secka A."/>
            <person name="Antonio M."/>
            <person name="Oren A."/>
            <person name="Chaudhuri R.R."/>
            <person name="La Ragione R."/>
            <person name="Hildebrand F."/>
            <person name="Pallen M.J."/>
        </authorList>
    </citation>
    <scope>NUCLEOTIDE SEQUENCE</scope>
    <source>
        <strain evidence="3">1345</strain>
    </source>
</reference>
<evidence type="ECO:0000313" key="3">
    <source>
        <dbReference type="EMBL" id="HIY96710.1"/>
    </source>
</evidence>
<comment type="caution">
    <text evidence="3">The sequence shown here is derived from an EMBL/GenBank/DDBJ whole genome shotgun (WGS) entry which is preliminary data.</text>
</comment>
<evidence type="ECO:0000259" key="2">
    <source>
        <dbReference type="Pfam" id="PF12146"/>
    </source>
</evidence>
<accession>A0A9D1ZVN3</accession>
<dbReference type="PANTHER" id="PTHR22946:SF9">
    <property type="entry name" value="POLYKETIDE TRANSFERASE AF380"/>
    <property type="match status" value="1"/>
</dbReference>
<dbReference type="InterPro" id="IPR022742">
    <property type="entry name" value="Hydrolase_4"/>
</dbReference>
<dbReference type="PANTHER" id="PTHR22946">
    <property type="entry name" value="DIENELACTONE HYDROLASE DOMAIN-CONTAINING PROTEIN-RELATED"/>
    <property type="match status" value="1"/>
</dbReference>
<dbReference type="SUPFAM" id="SSF53474">
    <property type="entry name" value="alpha/beta-Hydrolases"/>
    <property type="match status" value="1"/>
</dbReference>
<organism evidence="3 4">
    <name type="scientific">Candidatus Borkfalkia excrementigallinarum</name>
    <dbReference type="NCBI Taxonomy" id="2838506"/>
    <lineage>
        <taxon>Bacteria</taxon>
        <taxon>Bacillati</taxon>
        <taxon>Bacillota</taxon>
        <taxon>Clostridia</taxon>
        <taxon>Christensenellales</taxon>
        <taxon>Christensenellaceae</taxon>
        <taxon>Candidatus Borkfalkia</taxon>
    </lineage>
</organism>
<dbReference type="Gene3D" id="3.40.50.1820">
    <property type="entry name" value="alpha/beta hydrolase"/>
    <property type="match status" value="1"/>
</dbReference>